<reference evidence="2" key="1">
    <citation type="submission" date="2022-11" db="EMBL/GenBank/DDBJ databases">
        <authorList>
            <person name="Kikuchi T."/>
        </authorList>
    </citation>
    <scope>NUCLEOTIDE SEQUENCE</scope>
    <source>
        <strain evidence="2">PS1010</strain>
    </source>
</reference>
<proteinExistence type="predicted"/>
<evidence type="ECO:0000256" key="1">
    <source>
        <dbReference type="SAM" id="MobiDB-lite"/>
    </source>
</evidence>
<organism evidence="2 3">
    <name type="scientific">Caenorhabditis angaria</name>
    <dbReference type="NCBI Taxonomy" id="860376"/>
    <lineage>
        <taxon>Eukaryota</taxon>
        <taxon>Metazoa</taxon>
        <taxon>Ecdysozoa</taxon>
        <taxon>Nematoda</taxon>
        <taxon>Chromadorea</taxon>
        <taxon>Rhabditida</taxon>
        <taxon>Rhabditina</taxon>
        <taxon>Rhabditomorpha</taxon>
        <taxon>Rhabditoidea</taxon>
        <taxon>Rhabditidae</taxon>
        <taxon>Peloderinae</taxon>
        <taxon>Caenorhabditis</taxon>
    </lineage>
</organism>
<evidence type="ECO:0000313" key="2">
    <source>
        <dbReference type="EMBL" id="CAI5451260.1"/>
    </source>
</evidence>
<evidence type="ECO:0000313" key="3">
    <source>
        <dbReference type="Proteomes" id="UP001152747"/>
    </source>
</evidence>
<name>A0A9P1IU51_9PELO</name>
<feature type="region of interest" description="Disordered" evidence="1">
    <location>
        <begin position="184"/>
        <end position="208"/>
    </location>
</feature>
<accession>A0A9P1IU51</accession>
<gene>
    <name evidence="2" type="ORF">CAMP_LOCUS13897</name>
</gene>
<dbReference type="EMBL" id="CANHGI010000005">
    <property type="protein sequence ID" value="CAI5451260.1"/>
    <property type="molecule type" value="Genomic_DNA"/>
</dbReference>
<keyword evidence="3" id="KW-1185">Reference proteome</keyword>
<sequence>MTTSQGKIVSDSCEMLEGNLDRPRKCVVIHRRRMADDLEKIELRYVAYNRVDKGEQTTAFDVMADAAKYMKEQANEVNYKEVGYNSCTSQATNQVTFPESKQQKKLRLCLPVLNNIRARFEAAENNEKVDHHTRRTNATLRALCDEILEEATYTLQNGTPITADLMKKIQNINDLTRKVLAQENETIDSERDDKELAVSQSSPYHQQK</sequence>
<dbReference type="AlphaFoldDB" id="A0A9P1IU51"/>
<dbReference type="OrthoDB" id="5796954at2759"/>
<comment type="caution">
    <text evidence="2">The sequence shown here is derived from an EMBL/GenBank/DDBJ whole genome shotgun (WGS) entry which is preliminary data.</text>
</comment>
<feature type="compositionally biased region" description="Polar residues" evidence="1">
    <location>
        <begin position="198"/>
        <end position="208"/>
    </location>
</feature>
<dbReference type="Proteomes" id="UP001152747">
    <property type="component" value="Unassembled WGS sequence"/>
</dbReference>
<protein>
    <submittedName>
        <fullName evidence="2">Uncharacterized protein</fullName>
    </submittedName>
</protein>